<keyword evidence="2" id="KW-1185">Reference proteome</keyword>
<dbReference type="EMBL" id="JAUCMV010000003">
    <property type="protein sequence ID" value="KAK0407851.1"/>
    <property type="molecule type" value="Genomic_DNA"/>
</dbReference>
<gene>
    <name evidence="1" type="ORF">QR680_003635</name>
</gene>
<dbReference type="Proteomes" id="UP001175271">
    <property type="component" value="Unassembled WGS sequence"/>
</dbReference>
<sequence length="283" mass="33649">MDQVSVFFQQHVLSILSRGTLDVLRQSDIRIWHSVADKLWKTYFEAYLYVFDRCDSRSFKYTCTLGPEDIRPKVSRCRYLSIVDSSSDPVTFGHSADKEDAQKLFANYIEHMKMQELSFIDTYFQRFWPKYVNKLIIYKCKFNADTSFPQWLRQMLEANYLKTLKVRESTFESVAEDLEDELFNAVVYRGTLSAVGMLENTNFYNVSHRFLYRIIQWWMASTEGFKRRVKLELPEMSAALRQMRDTLFEPSDPVFLDEHRLVHHRLPGEAKWDSDWNVLVFTV</sequence>
<evidence type="ECO:0000313" key="1">
    <source>
        <dbReference type="EMBL" id="KAK0407851.1"/>
    </source>
</evidence>
<name>A0AA39LRV7_9BILA</name>
<proteinExistence type="predicted"/>
<reference evidence="1" key="1">
    <citation type="submission" date="2023-06" db="EMBL/GenBank/DDBJ databases">
        <title>Genomic analysis of the entomopathogenic nematode Steinernema hermaphroditum.</title>
        <authorList>
            <person name="Schwarz E.M."/>
            <person name="Heppert J.K."/>
            <person name="Baniya A."/>
            <person name="Schwartz H.T."/>
            <person name="Tan C.-H."/>
            <person name="Antoshechkin I."/>
            <person name="Sternberg P.W."/>
            <person name="Goodrich-Blair H."/>
            <person name="Dillman A.R."/>
        </authorList>
    </citation>
    <scope>NUCLEOTIDE SEQUENCE</scope>
    <source>
        <strain evidence="1">PS9179</strain>
        <tissue evidence="1">Whole animal</tissue>
    </source>
</reference>
<evidence type="ECO:0000313" key="2">
    <source>
        <dbReference type="Proteomes" id="UP001175271"/>
    </source>
</evidence>
<comment type="caution">
    <text evidence="1">The sequence shown here is derived from an EMBL/GenBank/DDBJ whole genome shotgun (WGS) entry which is preliminary data.</text>
</comment>
<accession>A0AA39LRV7</accession>
<dbReference type="AlphaFoldDB" id="A0AA39LRV7"/>
<protein>
    <submittedName>
        <fullName evidence="1">Uncharacterized protein</fullName>
    </submittedName>
</protein>
<organism evidence="1 2">
    <name type="scientific">Steinernema hermaphroditum</name>
    <dbReference type="NCBI Taxonomy" id="289476"/>
    <lineage>
        <taxon>Eukaryota</taxon>
        <taxon>Metazoa</taxon>
        <taxon>Ecdysozoa</taxon>
        <taxon>Nematoda</taxon>
        <taxon>Chromadorea</taxon>
        <taxon>Rhabditida</taxon>
        <taxon>Tylenchina</taxon>
        <taxon>Panagrolaimomorpha</taxon>
        <taxon>Strongyloidoidea</taxon>
        <taxon>Steinernematidae</taxon>
        <taxon>Steinernema</taxon>
    </lineage>
</organism>